<comment type="caution">
    <text evidence="3">The sequence shown here is derived from an EMBL/GenBank/DDBJ whole genome shotgun (WGS) entry which is preliminary data.</text>
</comment>
<dbReference type="SUPFAM" id="SSF48452">
    <property type="entry name" value="TPR-like"/>
    <property type="match status" value="2"/>
</dbReference>
<evidence type="ECO:0000313" key="3">
    <source>
        <dbReference type="EMBL" id="KAK8123608.1"/>
    </source>
</evidence>
<evidence type="ECO:0000256" key="1">
    <source>
        <dbReference type="PROSITE-ProRule" id="PRU00339"/>
    </source>
</evidence>
<dbReference type="GO" id="GO:0000127">
    <property type="term" value="C:transcription factor TFIIIC complex"/>
    <property type="evidence" value="ECO:0007669"/>
    <property type="project" value="TreeGrafter"/>
</dbReference>
<feature type="repeat" description="TPR" evidence="1">
    <location>
        <begin position="463"/>
        <end position="496"/>
    </location>
</feature>
<sequence>MEPQETRQWLHAAAGAFAQTQGQASYQDGPSVPPGGLRAEEPLIEENDALLEAQKQALGTFEDSVRNFVNARDIKKAVRFGIDEESQASKAPRIIKKRGPRKAAEPTGDVKMRLNYATTAYMEGRLDDALNYVEDAIRINGEIHRAWNLLASILQDRGEVKQGLLALVCAAHLEPKIIDGWILCAQLALQMLDSNPEDFEDASKIGVMALSQAIRIEPDNFANRQVRADLYLARESYKHAISEYEFILERRPYDLAALRGMVEAAVQLSMTRKKGTEKPQHAARDAYQRGIEAYRRDFELGSHDPGLPFTWEDLITYIEFLHHLEQWGDVISQTKLYARWLLGRRNEGFWDNLPDDREWDKYDHRRNEIIPDYAPGKYPIESYGLGLPFHLRAKLAICRLRLEQNDEAMHHLEWFEPVEVGPDDERYSDIFAEIAAELYKHQHYARALRFYEPLRHQEGYLDAAQLYQVGKCYLEAGSNREAEDCFAAALDAEESSVDTRISARYELAKMYEAARQGEEAYILVNEAMELEKGRDEDLLYGGEDGMNRARRQLKPKRKPAGPRKPRAKAEKAARPAVPRRPKEPGTGTGPRAPYRRRVRIFALNEDREREENARSAHLARKWDIVRATNYQSRELELGGPADEWMEAAKELIEDFCSFKAFFPWERYLVNIGLKQDKAGLSSTNPTLLKMAQRLKDSRFLSLPFYIDTSQADSENRPQTNLEKRARENPVEYRDVAFPEWLDLFIAYSLALAHFGQTKEAYKVCESAKDANVFFEDQANLFLIHIAMAACALRARDEEKCVEVARYIMAKNQFSTDGYRVYAAICRLCSSTSGWYADSRVQKFTLRQIKMMDAALLPSGKKDKTLEDVDVKTYPGKELDATLLMMYGHILFVSNSFTYALNYFIRAHAREPDNPMVNVSIGLAYLHYSLKRQAENRQYLIIQAMTFLRRYYDHRLRESASSSVQRQEAHYNLARSYHQLGLTHLAVKYYKLVLQESAASDSDLEEEELAGMRKKMENLAQEAAYNIQNCCLIGGDMAAARAMTQLYLTL</sequence>
<dbReference type="InterPro" id="IPR039340">
    <property type="entry name" value="Tfc4/TFIIIC-102/Sfc4"/>
</dbReference>
<dbReference type="PANTHER" id="PTHR23082:SF0">
    <property type="entry name" value="GENERAL TRANSCRIPTION FACTOR 3C POLYPEPTIDE 3"/>
    <property type="match status" value="1"/>
</dbReference>
<feature type="repeat" description="TPR" evidence="1">
    <location>
        <begin position="880"/>
        <end position="913"/>
    </location>
</feature>
<evidence type="ECO:0000256" key="2">
    <source>
        <dbReference type="SAM" id="MobiDB-lite"/>
    </source>
</evidence>
<name>A0AAW0R3R0_9PEZI</name>
<proteinExistence type="predicted"/>
<evidence type="ECO:0000313" key="4">
    <source>
        <dbReference type="Proteomes" id="UP001392437"/>
    </source>
</evidence>
<dbReference type="PANTHER" id="PTHR23082">
    <property type="entry name" value="TRANSCRIPTION INITIATION FACTOR IIIC TFIIIC , POLYPEPTIDE 3-RELATED"/>
    <property type="match status" value="1"/>
</dbReference>
<protein>
    <submittedName>
        <fullName evidence="3">RNA polymerase III transcription factor tfIIIc</fullName>
    </submittedName>
</protein>
<accession>A0AAW0R3R0</accession>
<dbReference type="EMBL" id="JAQQWP010000003">
    <property type="protein sequence ID" value="KAK8123608.1"/>
    <property type="molecule type" value="Genomic_DNA"/>
</dbReference>
<feature type="region of interest" description="Disordered" evidence="2">
    <location>
        <begin position="539"/>
        <end position="592"/>
    </location>
</feature>
<dbReference type="AlphaFoldDB" id="A0AAW0R3R0"/>
<dbReference type="Proteomes" id="UP001392437">
    <property type="component" value="Unassembled WGS sequence"/>
</dbReference>
<dbReference type="Gene3D" id="1.25.40.10">
    <property type="entry name" value="Tetratricopeptide repeat domain"/>
    <property type="match status" value="3"/>
</dbReference>
<dbReference type="InterPro" id="IPR019734">
    <property type="entry name" value="TPR_rpt"/>
</dbReference>
<gene>
    <name evidence="3" type="ORF">PG999_003526</name>
</gene>
<keyword evidence="4" id="KW-1185">Reference proteome</keyword>
<feature type="compositionally biased region" description="Basic residues" evidence="2">
    <location>
        <begin position="548"/>
        <end position="566"/>
    </location>
</feature>
<dbReference type="InterPro" id="IPR011990">
    <property type="entry name" value="TPR-like_helical_dom_sf"/>
</dbReference>
<dbReference type="GO" id="GO:0006383">
    <property type="term" value="P:transcription by RNA polymerase III"/>
    <property type="evidence" value="ECO:0007669"/>
    <property type="project" value="InterPro"/>
</dbReference>
<organism evidence="3 4">
    <name type="scientific">Apiospora kogelbergensis</name>
    <dbReference type="NCBI Taxonomy" id="1337665"/>
    <lineage>
        <taxon>Eukaryota</taxon>
        <taxon>Fungi</taxon>
        <taxon>Dikarya</taxon>
        <taxon>Ascomycota</taxon>
        <taxon>Pezizomycotina</taxon>
        <taxon>Sordariomycetes</taxon>
        <taxon>Xylariomycetidae</taxon>
        <taxon>Amphisphaeriales</taxon>
        <taxon>Apiosporaceae</taxon>
        <taxon>Apiospora</taxon>
    </lineage>
</organism>
<dbReference type="PROSITE" id="PS50005">
    <property type="entry name" value="TPR"/>
    <property type="match status" value="2"/>
</dbReference>
<dbReference type="SMART" id="SM00028">
    <property type="entry name" value="TPR"/>
    <property type="match status" value="6"/>
</dbReference>
<reference evidence="3 4" key="1">
    <citation type="submission" date="2023-01" db="EMBL/GenBank/DDBJ databases">
        <title>Analysis of 21 Apiospora genomes using comparative genomics revels a genus with tremendous synthesis potential of carbohydrate active enzymes and secondary metabolites.</title>
        <authorList>
            <person name="Sorensen T."/>
        </authorList>
    </citation>
    <scope>NUCLEOTIDE SEQUENCE [LARGE SCALE GENOMIC DNA]</scope>
    <source>
        <strain evidence="3 4">CBS 117206</strain>
    </source>
</reference>
<keyword evidence="1" id="KW-0802">TPR repeat</keyword>